<organism evidence="1 2">
    <name type="scientific">Ameiurus melas</name>
    <name type="common">Black bullhead</name>
    <name type="synonym">Silurus melas</name>
    <dbReference type="NCBI Taxonomy" id="219545"/>
    <lineage>
        <taxon>Eukaryota</taxon>
        <taxon>Metazoa</taxon>
        <taxon>Chordata</taxon>
        <taxon>Craniata</taxon>
        <taxon>Vertebrata</taxon>
        <taxon>Euteleostomi</taxon>
        <taxon>Actinopterygii</taxon>
        <taxon>Neopterygii</taxon>
        <taxon>Teleostei</taxon>
        <taxon>Ostariophysi</taxon>
        <taxon>Siluriformes</taxon>
        <taxon>Ictaluridae</taxon>
        <taxon>Ameiurus</taxon>
    </lineage>
</organism>
<dbReference type="Proteomes" id="UP000593565">
    <property type="component" value="Unassembled WGS sequence"/>
</dbReference>
<proteinExistence type="predicted"/>
<accession>A0A7J6ABT8</accession>
<evidence type="ECO:0000313" key="1">
    <source>
        <dbReference type="EMBL" id="KAF4079241.1"/>
    </source>
</evidence>
<comment type="caution">
    <text evidence="1">The sequence shown here is derived from an EMBL/GenBank/DDBJ whole genome shotgun (WGS) entry which is preliminary data.</text>
</comment>
<name>A0A7J6ABT8_AMEME</name>
<dbReference type="EMBL" id="JAAGNN010000016">
    <property type="protein sequence ID" value="KAF4079241.1"/>
    <property type="molecule type" value="Genomic_DNA"/>
</dbReference>
<gene>
    <name evidence="1" type="ORF">AMELA_G00190970</name>
</gene>
<sequence length="103" mass="11483">MTGPPPGQAWTMSLQCLVSVRTARHRRLITSGTKGIYPICLYICWGIFKKAKPHFHACLLFVVSAYRERAVATAPCSLPQARRMLDNSGSTLKNQTLIYLNTS</sequence>
<reference evidence="1 2" key="1">
    <citation type="submission" date="2020-02" db="EMBL/GenBank/DDBJ databases">
        <title>A chromosome-scale genome assembly of the black bullhead catfish (Ameiurus melas).</title>
        <authorList>
            <person name="Wen M."/>
            <person name="Zham M."/>
            <person name="Cabau C."/>
            <person name="Klopp C."/>
            <person name="Donnadieu C."/>
            <person name="Roques C."/>
            <person name="Bouchez O."/>
            <person name="Lampietro C."/>
            <person name="Jouanno E."/>
            <person name="Herpin A."/>
            <person name="Louis A."/>
            <person name="Berthelot C."/>
            <person name="Parey E."/>
            <person name="Roest-Crollius H."/>
            <person name="Braasch I."/>
            <person name="Postlethwait J."/>
            <person name="Robinson-Rechavi M."/>
            <person name="Echchiki A."/>
            <person name="Begum T."/>
            <person name="Montfort J."/>
            <person name="Schartl M."/>
            <person name="Bobe J."/>
            <person name="Guiguen Y."/>
        </authorList>
    </citation>
    <scope>NUCLEOTIDE SEQUENCE [LARGE SCALE GENOMIC DNA]</scope>
    <source>
        <strain evidence="1">M_S1</strain>
        <tissue evidence="1">Blood</tissue>
    </source>
</reference>
<keyword evidence="2" id="KW-1185">Reference proteome</keyword>
<dbReference type="AlphaFoldDB" id="A0A7J6ABT8"/>
<evidence type="ECO:0000313" key="2">
    <source>
        <dbReference type="Proteomes" id="UP000593565"/>
    </source>
</evidence>
<protein>
    <submittedName>
        <fullName evidence="1">Uncharacterized protein</fullName>
    </submittedName>
</protein>